<evidence type="ECO:0000256" key="5">
    <source>
        <dbReference type="PIRSR" id="PIRSR601820-3"/>
    </source>
</evidence>
<dbReference type="Proteomes" id="UP000887540">
    <property type="component" value="Unplaced"/>
</dbReference>
<evidence type="ECO:0000313" key="8">
    <source>
        <dbReference type="WBParaSite" id="ACRNAN_scaffold5418.g32046.t1"/>
    </source>
</evidence>
<reference evidence="8" key="1">
    <citation type="submission" date="2022-11" db="UniProtKB">
        <authorList>
            <consortium name="WormBaseParasite"/>
        </authorList>
    </citation>
    <scope>IDENTIFICATION</scope>
</reference>
<dbReference type="SMART" id="SM00206">
    <property type="entry name" value="NTR"/>
    <property type="match status" value="1"/>
</dbReference>
<proteinExistence type="predicted"/>
<dbReference type="PROSITE" id="PS50189">
    <property type="entry name" value="NTR"/>
    <property type="match status" value="1"/>
</dbReference>
<keyword evidence="3 5" id="KW-1015">Disulfide bond</keyword>
<feature type="disulfide bond" evidence="5">
    <location>
        <begin position="108"/>
        <end position="185"/>
    </location>
</feature>
<keyword evidence="4" id="KW-0479">Metal-binding</keyword>
<dbReference type="SUPFAM" id="SSF50242">
    <property type="entry name" value="TIMP-like"/>
    <property type="match status" value="1"/>
</dbReference>
<sequence length="249" mass="27922">PNDPLPPPPDEEELVMNQGRTDGGSVQYVCYDLSSADIFAPMIPNDPLPPPPDEEELVMNQGRTDGGSVQYVCYDLSSADIFAPMIPNDPLPPPPDEEELTFLIVMSCKCQSQTAKVSYCNAHWVARVQILTRQTKQKMPEGSERRGLNNIRYNVKYVNVYKTPNEFKNATLPESIYTPSERPACGIILEAGKEYLLAGRYVNNIMLTQLCGQVLSDDPTKETFENVFEWQNVPKALEQNLQSKAFEPC</sequence>
<protein>
    <submittedName>
        <fullName evidence="8">NTR domain-containing protein</fullName>
    </submittedName>
</protein>
<dbReference type="InterPro" id="IPR001134">
    <property type="entry name" value="Netrin_domain"/>
</dbReference>
<dbReference type="Pfam" id="PF00965">
    <property type="entry name" value="TIMP"/>
    <property type="match status" value="1"/>
</dbReference>
<accession>A0A914E3A2</accession>
<feature type="binding site" evidence="4">
    <location>
        <position position="108"/>
    </location>
    <ligand>
        <name>Zn(2+)</name>
        <dbReference type="ChEBI" id="CHEBI:29105"/>
        <note>ligand shared with metalloproteinase partner</note>
    </ligand>
</feature>
<dbReference type="GO" id="GO:0051045">
    <property type="term" value="P:negative regulation of membrane protein ectodomain proteolysis"/>
    <property type="evidence" value="ECO:0007669"/>
    <property type="project" value="TreeGrafter"/>
</dbReference>
<dbReference type="Gene3D" id="2.40.50.120">
    <property type="match status" value="1"/>
</dbReference>
<comment type="subcellular location">
    <subcellularLocation>
        <location evidence="1">Secreted</location>
    </subcellularLocation>
</comment>
<feature type="disulfide bond" evidence="5">
    <location>
        <begin position="110"/>
        <end position="211"/>
    </location>
</feature>
<dbReference type="GO" id="GO:0002020">
    <property type="term" value="F:protease binding"/>
    <property type="evidence" value="ECO:0007669"/>
    <property type="project" value="TreeGrafter"/>
</dbReference>
<dbReference type="GO" id="GO:0005615">
    <property type="term" value="C:extracellular space"/>
    <property type="evidence" value="ECO:0007669"/>
    <property type="project" value="TreeGrafter"/>
</dbReference>
<keyword evidence="4" id="KW-0862">Zinc</keyword>
<evidence type="ECO:0000256" key="4">
    <source>
        <dbReference type="PIRSR" id="PIRSR601820-1"/>
    </source>
</evidence>
<evidence type="ECO:0000256" key="3">
    <source>
        <dbReference type="ARBA" id="ARBA00023157"/>
    </source>
</evidence>
<dbReference type="WBParaSite" id="ACRNAN_scaffold5418.g32046.t1">
    <property type="protein sequence ID" value="ACRNAN_scaffold5418.g32046.t1"/>
    <property type="gene ID" value="ACRNAN_scaffold5418.g32046"/>
</dbReference>
<dbReference type="GO" id="GO:0046872">
    <property type="term" value="F:metal ion binding"/>
    <property type="evidence" value="ECO:0007669"/>
    <property type="project" value="UniProtKB-KW"/>
</dbReference>
<dbReference type="CDD" id="cd03577">
    <property type="entry name" value="NTR_TIMP_like"/>
    <property type="match status" value="1"/>
</dbReference>
<evidence type="ECO:0000259" key="6">
    <source>
        <dbReference type="PROSITE" id="PS50189"/>
    </source>
</evidence>
<dbReference type="PANTHER" id="PTHR11844:SF29">
    <property type="entry name" value="METALLOPROTEINASE INHIBITOR TAG-225-RELATED"/>
    <property type="match status" value="1"/>
</dbReference>
<dbReference type="GO" id="GO:0031012">
    <property type="term" value="C:extracellular matrix"/>
    <property type="evidence" value="ECO:0007669"/>
    <property type="project" value="TreeGrafter"/>
</dbReference>
<organism evidence="7 8">
    <name type="scientific">Acrobeloides nanus</name>
    <dbReference type="NCBI Taxonomy" id="290746"/>
    <lineage>
        <taxon>Eukaryota</taxon>
        <taxon>Metazoa</taxon>
        <taxon>Ecdysozoa</taxon>
        <taxon>Nematoda</taxon>
        <taxon>Chromadorea</taxon>
        <taxon>Rhabditida</taxon>
        <taxon>Tylenchina</taxon>
        <taxon>Cephalobomorpha</taxon>
        <taxon>Cephaloboidea</taxon>
        <taxon>Cephalobidae</taxon>
        <taxon>Acrobeloides</taxon>
    </lineage>
</organism>
<dbReference type="InterPro" id="IPR008993">
    <property type="entry name" value="TIMP-like_OB-fold"/>
</dbReference>
<dbReference type="InterPro" id="IPR001820">
    <property type="entry name" value="TIMP"/>
</dbReference>
<evidence type="ECO:0000256" key="2">
    <source>
        <dbReference type="ARBA" id="ARBA00022525"/>
    </source>
</evidence>
<dbReference type="PANTHER" id="PTHR11844">
    <property type="entry name" value="METALLOPROTEASE INHIBITOR"/>
    <property type="match status" value="1"/>
</dbReference>
<name>A0A914E3A2_9BILA</name>
<keyword evidence="7" id="KW-1185">Reference proteome</keyword>
<dbReference type="GO" id="GO:0008191">
    <property type="term" value="F:metalloendopeptidase inhibitor activity"/>
    <property type="evidence" value="ECO:0007669"/>
    <property type="project" value="InterPro"/>
</dbReference>
<evidence type="ECO:0000256" key="1">
    <source>
        <dbReference type="ARBA" id="ARBA00004613"/>
    </source>
</evidence>
<keyword evidence="2" id="KW-0964">Secreted</keyword>
<dbReference type="FunFam" id="2.40.50.120:FF:000024">
    <property type="entry name" value="Putative metalloproteinase inhibitor tag-225"/>
    <property type="match status" value="1"/>
</dbReference>
<dbReference type="AlphaFoldDB" id="A0A914E3A2"/>
<feature type="domain" description="NTR" evidence="6">
    <location>
        <begin position="108"/>
        <end position="249"/>
    </location>
</feature>
<evidence type="ECO:0000313" key="7">
    <source>
        <dbReference type="Proteomes" id="UP000887540"/>
    </source>
</evidence>